<dbReference type="STRING" id="45882.A0A0V1C964"/>
<dbReference type="GO" id="GO:0000049">
    <property type="term" value="F:tRNA binding"/>
    <property type="evidence" value="ECO:0007669"/>
    <property type="project" value="TreeGrafter"/>
</dbReference>
<reference evidence="20 21" key="1">
    <citation type="submission" date="2015-01" db="EMBL/GenBank/DDBJ databases">
        <title>Evolution of Trichinella species and genotypes.</title>
        <authorList>
            <person name="Korhonen P.K."/>
            <person name="Edoardo P."/>
            <person name="Giuseppe L.R."/>
            <person name="Gasser R.B."/>
        </authorList>
    </citation>
    <scope>NUCLEOTIDE SEQUENCE [LARGE SCALE GENOMIC DNA]</scope>
    <source>
        <strain evidence="20">ISS120</strain>
    </source>
</reference>
<evidence type="ECO:0000256" key="7">
    <source>
        <dbReference type="ARBA" id="ARBA00022694"/>
    </source>
</evidence>
<dbReference type="OrthoDB" id="445712at2759"/>
<keyword evidence="6 17" id="KW-0812">Transmembrane</keyword>
<evidence type="ECO:0000256" key="11">
    <source>
        <dbReference type="ARBA" id="ARBA00022741"/>
    </source>
</evidence>
<dbReference type="SUPFAM" id="SSF81301">
    <property type="entry name" value="Nucleotidyltransferase"/>
    <property type="match status" value="1"/>
</dbReference>
<comment type="subcellular location">
    <subcellularLocation>
        <location evidence="2">Nucleus inner membrane</location>
        <topology evidence="2">Multi-pass membrane protein</topology>
        <orientation evidence="2">Nucleoplasmic side</orientation>
    </subcellularLocation>
</comment>
<dbReference type="GO" id="GO:0016779">
    <property type="term" value="F:nucleotidyltransferase activity"/>
    <property type="evidence" value="ECO:0007669"/>
    <property type="project" value="UniProtKB-KW"/>
</dbReference>
<keyword evidence="9" id="KW-0479">Metal-binding</keyword>
<dbReference type="Pfam" id="PF10225">
    <property type="entry name" value="NEMP"/>
    <property type="match status" value="1"/>
</dbReference>
<keyword evidence="8" id="KW-0548">Nucleotidyltransferase</keyword>
<evidence type="ECO:0000313" key="20">
    <source>
        <dbReference type="EMBL" id="KRY45866.1"/>
    </source>
</evidence>
<dbReference type="InterPro" id="IPR032828">
    <property type="entry name" value="PolyA_RNA-bd"/>
</dbReference>
<accession>A0A0V1C964</accession>
<feature type="transmembrane region" description="Helical" evidence="17">
    <location>
        <begin position="609"/>
        <end position="630"/>
    </location>
</feature>
<evidence type="ECO:0000256" key="14">
    <source>
        <dbReference type="ARBA" id="ARBA00023136"/>
    </source>
</evidence>
<comment type="similarity">
    <text evidence="4 16">Belongs to the tRNA nucleotidyltransferase/poly(A) polymerase family.</text>
</comment>
<evidence type="ECO:0000256" key="8">
    <source>
        <dbReference type="ARBA" id="ARBA00022695"/>
    </source>
</evidence>
<evidence type="ECO:0000256" key="10">
    <source>
        <dbReference type="ARBA" id="ARBA00022729"/>
    </source>
</evidence>
<dbReference type="Proteomes" id="UP000054653">
    <property type="component" value="Unassembled WGS sequence"/>
</dbReference>
<evidence type="ECO:0000256" key="9">
    <source>
        <dbReference type="ARBA" id="ARBA00022723"/>
    </source>
</evidence>
<evidence type="ECO:0000256" key="12">
    <source>
        <dbReference type="ARBA" id="ARBA00022842"/>
    </source>
</evidence>
<dbReference type="InterPro" id="IPR002646">
    <property type="entry name" value="PolA_pol_head_dom"/>
</dbReference>
<evidence type="ECO:0000256" key="17">
    <source>
        <dbReference type="SAM" id="Phobius"/>
    </source>
</evidence>
<name>A0A0V1C964_TRIBR</name>
<dbReference type="PANTHER" id="PTHR46173:SF1">
    <property type="entry name" value="CCA TRNA NUCLEOTIDYLTRANSFERASE 1, MITOCHONDRIAL"/>
    <property type="match status" value="1"/>
</dbReference>
<dbReference type="GO" id="GO:0046872">
    <property type="term" value="F:metal ion binding"/>
    <property type="evidence" value="ECO:0007669"/>
    <property type="project" value="UniProtKB-KW"/>
</dbReference>
<dbReference type="OMA" id="SCQEVIF"/>
<keyword evidence="15" id="KW-0539">Nucleus</keyword>
<keyword evidence="13 17" id="KW-1133">Transmembrane helix</keyword>
<dbReference type="Gene3D" id="1.10.3090.10">
    <property type="entry name" value="cca-adding enzyme, domain 2"/>
    <property type="match status" value="1"/>
</dbReference>
<sequence length="913" mass="104374">MVKLIKSPIYNVLKYSIGCTLRHSSSKNFMVKSFLDLRFYGHVVKFLNLNIISSPVTLNLCLLSAQRLQQRQFFFTMKIESDMLKCVLTPSLMEIKELFEKKGYEIRIAGGAVRDLLLNIIPVDIDLATTARPEEMNQLFLENSIRVLNKGGEKHGTVTCRIQEQNFEITTLRVDKFCHGRHAEVEFTTDWFLDASRRDLTVNSMFMDFDGTVYDYFGGVDDLKNRRILFVGDPNQRIQEDYLRILRYFRFYGRLSDKSDEHDLSTLSAIKHNAEGLLSISGERIWVELKRIVVGKHGHSVIATMFDCGIYPYIGLPKNPPIENFAEVFITAEPFKPLSITMISALLENEQQICDLNSRLKLSTEERVICEFIVGKRDEAKKIADLQHQAKYFKNVCYNAYTRSCTPDSYKRSCELMKYHGFGDALKIIESWKPPKFPVTGHMLAHLNIKPGPVITVILTRLFQKWMNSEFQMTAGELIDAVKELPPLDVLEKEYKKKNNSLLTEAAISVIPDGKLKIFIAPARPLSILRILSSSSIQIQFLDGEDPNYFLFTSVNKSSVIENYKLNMHFLGWLYRFQIWKSSRINPFSNIYVGLSCSKPYLVWLDEKLVDSGLLTSLFVGIVLFCFATAISRSKFTYYILCSIVGFLLPLILLLRLPLKTATAAFYVGGTGTFLYFLHSWGLPTLQLLLSYSNFIIAYLIVMSALSCAVVYRYLIPVHPKTVQLVGHFFSIVGIFVMFMSCQEVIFGSVFVVFVIFAKYMFMKKVHLLNQQLLWNRPTPIPFLSESEYINQGRTETARNLENLRAFARSPDFDTWNILGRLEHIESFVNGENDGIHETSFASNGHIRSRFVEFSSSLNSSAMTQSPMLVVTHLTPTEVFDNKFSEIELKIPGAEKISVSTKLKGDKVFKVEV</sequence>
<evidence type="ECO:0000256" key="16">
    <source>
        <dbReference type="RuleBase" id="RU003953"/>
    </source>
</evidence>
<protein>
    <submittedName>
        <fullName evidence="20">CCA tRNA nucleotidyltransferase 1, mitochondrial</fullName>
    </submittedName>
</protein>
<dbReference type="Pfam" id="PF12627">
    <property type="entry name" value="PolyA_pol_RNAbd"/>
    <property type="match status" value="1"/>
</dbReference>
<feature type="transmembrane region" description="Helical" evidence="17">
    <location>
        <begin position="695"/>
        <end position="715"/>
    </location>
</feature>
<organism evidence="20 21">
    <name type="scientific">Trichinella britovi</name>
    <name type="common">Parasitic roundworm</name>
    <dbReference type="NCBI Taxonomy" id="45882"/>
    <lineage>
        <taxon>Eukaryota</taxon>
        <taxon>Metazoa</taxon>
        <taxon>Ecdysozoa</taxon>
        <taxon>Nematoda</taxon>
        <taxon>Enoplea</taxon>
        <taxon>Dorylaimia</taxon>
        <taxon>Trichinellida</taxon>
        <taxon>Trichinellidae</taxon>
        <taxon>Trichinella</taxon>
    </lineage>
</organism>
<dbReference type="AlphaFoldDB" id="A0A0V1C964"/>
<keyword evidence="16" id="KW-0694">RNA-binding</keyword>
<evidence type="ECO:0000256" key="2">
    <source>
        <dbReference type="ARBA" id="ARBA00004575"/>
    </source>
</evidence>
<feature type="transmembrane region" description="Helical" evidence="17">
    <location>
        <begin position="636"/>
        <end position="657"/>
    </location>
</feature>
<comment type="similarity">
    <text evidence="3">Belongs to the NEMP family.</text>
</comment>
<keyword evidence="21" id="KW-1185">Reference proteome</keyword>
<evidence type="ECO:0000256" key="5">
    <source>
        <dbReference type="ARBA" id="ARBA00022679"/>
    </source>
</evidence>
<dbReference type="GO" id="GO:0005739">
    <property type="term" value="C:mitochondrion"/>
    <property type="evidence" value="ECO:0007669"/>
    <property type="project" value="TreeGrafter"/>
</dbReference>
<keyword evidence="12" id="KW-0460">Magnesium</keyword>
<evidence type="ECO:0000256" key="4">
    <source>
        <dbReference type="ARBA" id="ARBA00007265"/>
    </source>
</evidence>
<dbReference type="GO" id="GO:0005637">
    <property type="term" value="C:nuclear inner membrane"/>
    <property type="evidence" value="ECO:0007669"/>
    <property type="project" value="UniProtKB-SubCell"/>
</dbReference>
<evidence type="ECO:0000256" key="6">
    <source>
        <dbReference type="ARBA" id="ARBA00022692"/>
    </source>
</evidence>
<feature type="transmembrane region" description="Helical" evidence="17">
    <location>
        <begin position="664"/>
        <end position="683"/>
    </location>
</feature>
<evidence type="ECO:0000259" key="19">
    <source>
        <dbReference type="Pfam" id="PF12627"/>
    </source>
</evidence>
<dbReference type="InterPro" id="IPR043519">
    <property type="entry name" value="NT_sf"/>
</dbReference>
<evidence type="ECO:0000256" key="15">
    <source>
        <dbReference type="ARBA" id="ARBA00023242"/>
    </source>
</evidence>
<dbReference type="GO" id="GO:0001680">
    <property type="term" value="P:tRNA 3'-terminal CCA addition"/>
    <property type="evidence" value="ECO:0007669"/>
    <property type="project" value="TreeGrafter"/>
</dbReference>
<proteinExistence type="inferred from homology"/>
<dbReference type="InterPro" id="IPR019358">
    <property type="entry name" value="NEMP_fam"/>
</dbReference>
<keyword evidence="10" id="KW-0732">Signal</keyword>
<gene>
    <name evidence="20" type="primary">TRNT1</name>
    <name evidence="20" type="ORF">T03_16991</name>
</gene>
<dbReference type="GO" id="GO:1990180">
    <property type="term" value="P:mitochondrial tRNA 3'-end processing"/>
    <property type="evidence" value="ECO:0007669"/>
    <property type="project" value="TreeGrafter"/>
</dbReference>
<dbReference type="SUPFAM" id="SSF81891">
    <property type="entry name" value="Poly A polymerase C-terminal region-like"/>
    <property type="match status" value="1"/>
</dbReference>
<feature type="domain" description="tRNA nucleotidyltransferase/poly(A) polymerase RNA and SrmB- binding" evidence="19">
    <location>
        <begin position="265"/>
        <end position="314"/>
    </location>
</feature>
<comment type="caution">
    <text evidence="20">The sequence shown here is derived from an EMBL/GenBank/DDBJ whole genome shotgun (WGS) entry which is preliminary data.</text>
</comment>
<evidence type="ECO:0000256" key="3">
    <source>
        <dbReference type="ARBA" id="ARBA00005748"/>
    </source>
</evidence>
<evidence type="ECO:0000259" key="18">
    <source>
        <dbReference type="Pfam" id="PF01743"/>
    </source>
</evidence>
<evidence type="ECO:0000256" key="1">
    <source>
        <dbReference type="ARBA" id="ARBA00001946"/>
    </source>
</evidence>
<evidence type="ECO:0000256" key="13">
    <source>
        <dbReference type="ARBA" id="ARBA00022989"/>
    </source>
</evidence>
<dbReference type="PANTHER" id="PTHR46173">
    <property type="entry name" value="CCA TRNA NUCLEOTIDYLTRANSFERASE 1, MITOCHONDRIAL"/>
    <property type="match status" value="1"/>
</dbReference>
<dbReference type="CDD" id="cd05398">
    <property type="entry name" value="NT_ClassII-CCAase"/>
    <property type="match status" value="1"/>
</dbReference>
<keyword evidence="7" id="KW-0819">tRNA processing</keyword>
<evidence type="ECO:0000313" key="21">
    <source>
        <dbReference type="Proteomes" id="UP000054653"/>
    </source>
</evidence>
<keyword evidence="14 17" id="KW-0472">Membrane</keyword>
<comment type="cofactor">
    <cofactor evidence="1">
        <name>Mg(2+)</name>
        <dbReference type="ChEBI" id="CHEBI:18420"/>
    </cofactor>
</comment>
<dbReference type="Gene3D" id="3.30.460.10">
    <property type="entry name" value="Beta Polymerase, domain 2"/>
    <property type="match status" value="1"/>
</dbReference>
<dbReference type="InterPro" id="IPR050264">
    <property type="entry name" value="Bact_CCA-adding_enz_type3_sf"/>
</dbReference>
<keyword evidence="11" id="KW-0547">Nucleotide-binding</keyword>
<keyword evidence="5 16" id="KW-0808">Transferase</keyword>
<dbReference type="EMBL" id="JYDI01000323">
    <property type="protein sequence ID" value="KRY45866.1"/>
    <property type="molecule type" value="Genomic_DNA"/>
</dbReference>
<dbReference type="GO" id="GO:0000166">
    <property type="term" value="F:nucleotide binding"/>
    <property type="evidence" value="ECO:0007669"/>
    <property type="project" value="UniProtKB-KW"/>
</dbReference>
<dbReference type="Pfam" id="PF01743">
    <property type="entry name" value="PolyA_pol"/>
    <property type="match status" value="1"/>
</dbReference>
<feature type="domain" description="Poly A polymerase head" evidence="18">
    <location>
        <begin position="107"/>
        <end position="228"/>
    </location>
</feature>